<dbReference type="AlphaFoldDB" id="C4FMN0"/>
<comment type="caution">
    <text evidence="1">The sequence shown here is derived from an EMBL/GenBank/DDBJ whole genome shotgun (WGS) entry which is preliminary data.</text>
</comment>
<gene>
    <name evidence="1" type="ORF">VEIDISOL_00060</name>
</gene>
<sequence length="47" mass="5728">MKQSRKLILKFKEKCIKPILFADENYIIFKIMCMVDEIIDIFLEFDL</sequence>
<protein>
    <submittedName>
        <fullName evidence="1">Uncharacterized protein</fullName>
    </submittedName>
</protein>
<evidence type="ECO:0000313" key="2">
    <source>
        <dbReference type="Proteomes" id="UP000003529"/>
    </source>
</evidence>
<proteinExistence type="predicted"/>
<accession>C4FMN0</accession>
<dbReference type="HOGENOM" id="CLU_3174515_0_0_9"/>
<dbReference type="Proteomes" id="UP000003529">
    <property type="component" value="Unassembled WGS sequence"/>
</dbReference>
<organism evidence="1 2">
    <name type="scientific">Veillonella dispar ATCC 17748</name>
    <dbReference type="NCBI Taxonomy" id="546273"/>
    <lineage>
        <taxon>Bacteria</taxon>
        <taxon>Bacillati</taxon>
        <taxon>Bacillota</taxon>
        <taxon>Negativicutes</taxon>
        <taxon>Veillonellales</taxon>
        <taxon>Veillonellaceae</taxon>
        <taxon>Veillonella</taxon>
    </lineage>
</organism>
<dbReference type="EMBL" id="ACIK02000004">
    <property type="protein sequence ID" value="EEP65997.1"/>
    <property type="molecule type" value="Genomic_DNA"/>
</dbReference>
<name>C4FMN0_9FIRM</name>
<reference evidence="1" key="1">
    <citation type="submission" date="2009-04" db="EMBL/GenBank/DDBJ databases">
        <authorList>
            <person name="Weinstock G."/>
            <person name="Sodergren E."/>
            <person name="Clifton S."/>
            <person name="Fulton L."/>
            <person name="Fulton B."/>
            <person name="Courtney L."/>
            <person name="Fronick C."/>
            <person name="Harrison M."/>
            <person name="Strong C."/>
            <person name="Farmer C."/>
            <person name="Delahaunty K."/>
            <person name="Markovic C."/>
            <person name="Hall O."/>
            <person name="Minx P."/>
            <person name="Tomlinson C."/>
            <person name="Mitreva M."/>
            <person name="Nelson J."/>
            <person name="Hou S."/>
            <person name="Wollam A."/>
            <person name="Pepin K.H."/>
            <person name="Johnson M."/>
            <person name="Bhonagiri V."/>
            <person name="Nash W.E."/>
            <person name="Warren W."/>
            <person name="Chinwalla A."/>
            <person name="Mardis E.R."/>
            <person name="Wilson R.K."/>
        </authorList>
    </citation>
    <scope>NUCLEOTIDE SEQUENCE [LARGE SCALE GENOMIC DNA]</scope>
    <source>
        <strain evidence="1">ATCC 17748</strain>
    </source>
</reference>
<keyword evidence="2" id="KW-1185">Reference proteome</keyword>
<evidence type="ECO:0000313" key="1">
    <source>
        <dbReference type="EMBL" id="EEP65997.1"/>
    </source>
</evidence>